<feature type="region of interest" description="Disordered" evidence="1">
    <location>
        <begin position="64"/>
        <end position="124"/>
    </location>
</feature>
<feature type="compositionally biased region" description="Basic and acidic residues" evidence="1">
    <location>
        <begin position="73"/>
        <end position="82"/>
    </location>
</feature>
<gene>
    <name evidence="2" type="ORF">Syun_015979</name>
</gene>
<sequence>MHKTQPTQSNQIFQYPSQNRLYFQHYEHPNQELIQQQNRNPNAQIRDSREEQTLVFNHKKPQIPIKSNRTNNRKGETFDHSSSKQAYPRLLLHQKPPNEESFSQSTLLTPFEDLERRRSNRAFS</sequence>
<keyword evidence="3" id="KW-1185">Reference proteome</keyword>
<reference evidence="2 3" key="1">
    <citation type="submission" date="2024-01" db="EMBL/GenBank/DDBJ databases">
        <title>Genome assemblies of Stephania.</title>
        <authorList>
            <person name="Yang L."/>
        </authorList>
    </citation>
    <scope>NUCLEOTIDE SEQUENCE [LARGE SCALE GENOMIC DNA]</scope>
    <source>
        <strain evidence="2">YNDBR</strain>
        <tissue evidence="2">Leaf</tissue>
    </source>
</reference>
<name>A0AAP0J3Y7_9MAGN</name>
<dbReference type="Proteomes" id="UP001420932">
    <property type="component" value="Unassembled WGS sequence"/>
</dbReference>
<evidence type="ECO:0000256" key="1">
    <source>
        <dbReference type="SAM" id="MobiDB-lite"/>
    </source>
</evidence>
<protein>
    <submittedName>
        <fullName evidence="2">Uncharacterized protein</fullName>
    </submittedName>
</protein>
<organism evidence="2 3">
    <name type="scientific">Stephania yunnanensis</name>
    <dbReference type="NCBI Taxonomy" id="152371"/>
    <lineage>
        <taxon>Eukaryota</taxon>
        <taxon>Viridiplantae</taxon>
        <taxon>Streptophyta</taxon>
        <taxon>Embryophyta</taxon>
        <taxon>Tracheophyta</taxon>
        <taxon>Spermatophyta</taxon>
        <taxon>Magnoliopsida</taxon>
        <taxon>Ranunculales</taxon>
        <taxon>Menispermaceae</taxon>
        <taxon>Menispermoideae</taxon>
        <taxon>Cissampelideae</taxon>
        <taxon>Stephania</taxon>
    </lineage>
</organism>
<comment type="caution">
    <text evidence="2">The sequence shown here is derived from an EMBL/GenBank/DDBJ whole genome shotgun (WGS) entry which is preliminary data.</text>
</comment>
<accession>A0AAP0J3Y7</accession>
<proteinExistence type="predicted"/>
<dbReference type="EMBL" id="JBBNAF010000007">
    <property type="protein sequence ID" value="KAK9127182.1"/>
    <property type="molecule type" value="Genomic_DNA"/>
</dbReference>
<dbReference type="AlphaFoldDB" id="A0AAP0J3Y7"/>
<evidence type="ECO:0000313" key="2">
    <source>
        <dbReference type="EMBL" id="KAK9127182.1"/>
    </source>
</evidence>
<evidence type="ECO:0000313" key="3">
    <source>
        <dbReference type="Proteomes" id="UP001420932"/>
    </source>
</evidence>